<comment type="caution">
    <text evidence="2">The sequence shown here is derived from an EMBL/GenBank/DDBJ whole genome shotgun (WGS) entry which is preliminary data.</text>
</comment>
<feature type="transmembrane region" description="Helical" evidence="1">
    <location>
        <begin position="144"/>
        <end position="165"/>
    </location>
</feature>
<keyword evidence="3" id="KW-1185">Reference proteome</keyword>
<feature type="transmembrane region" description="Helical" evidence="1">
    <location>
        <begin position="185"/>
        <end position="204"/>
    </location>
</feature>
<keyword evidence="1" id="KW-1133">Transmembrane helix</keyword>
<keyword evidence="1" id="KW-0472">Membrane</keyword>
<gene>
    <name evidence="2" type="ORF">GCM10025790_12990</name>
</gene>
<proteinExistence type="predicted"/>
<dbReference type="RefSeq" id="WP_345477259.1">
    <property type="nucleotide sequence ID" value="NZ_BAABLW010000007.1"/>
</dbReference>
<protein>
    <submittedName>
        <fullName evidence="2">Uncharacterized protein</fullName>
    </submittedName>
</protein>
<dbReference type="Proteomes" id="UP001500368">
    <property type="component" value="Unassembled WGS sequence"/>
</dbReference>
<name>A0ABP9FYQ9_9MICC</name>
<dbReference type="EMBL" id="BAABLW010000007">
    <property type="protein sequence ID" value="GAA4918664.1"/>
    <property type="molecule type" value="Genomic_DNA"/>
</dbReference>
<evidence type="ECO:0000256" key="1">
    <source>
        <dbReference type="SAM" id="Phobius"/>
    </source>
</evidence>
<keyword evidence="1" id="KW-0812">Transmembrane</keyword>
<accession>A0ABP9FYQ9</accession>
<reference evidence="3" key="1">
    <citation type="journal article" date="2019" name="Int. J. Syst. Evol. Microbiol.">
        <title>The Global Catalogue of Microorganisms (GCM) 10K type strain sequencing project: providing services to taxonomists for standard genome sequencing and annotation.</title>
        <authorList>
            <consortium name="The Broad Institute Genomics Platform"/>
            <consortium name="The Broad Institute Genome Sequencing Center for Infectious Disease"/>
            <person name="Wu L."/>
            <person name="Ma J."/>
        </authorList>
    </citation>
    <scope>NUCLEOTIDE SEQUENCE [LARGE SCALE GENOMIC DNA]</scope>
    <source>
        <strain evidence="3">JCM 19129</strain>
    </source>
</reference>
<evidence type="ECO:0000313" key="2">
    <source>
        <dbReference type="EMBL" id="GAA4918664.1"/>
    </source>
</evidence>
<sequence>MLNRWRRDRKLKKVKPGDGHPVKPYRWWQPLTRSMFSHEHRAQDGGTETYTVSVDYFDFSSTSGAYRADLYRNGRHHASADLPALFSVPGGHIEVAATLTGLKRIHFIPQGAHAKEGRLLTPEPRSGEGLRAALDRSHPTVSAWIGRGAVVVLLIALILGIPQTIEAITHVPWVAENIGTFTSPIQLPAWANTALLIAGGLAALERALTIRYHWLLDGDFGEWDS</sequence>
<organism evidence="2 3">
    <name type="scientific">Nesterenkonia rhizosphaerae</name>
    <dbReference type="NCBI Taxonomy" id="1348272"/>
    <lineage>
        <taxon>Bacteria</taxon>
        <taxon>Bacillati</taxon>
        <taxon>Actinomycetota</taxon>
        <taxon>Actinomycetes</taxon>
        <taxon>Micrococcales</taxon>
        <taxon>Micrococcaceae</taxon>
        <taxon>Nesterenkonia</taxon>
    </lineage>
</organism>
<evidence type="ECO:0000313" key="3">
    <source>
        <dbReference type="Proteomes" id="UP001500368"/>
    </source>
</evidence>